<dbReference type="OrthoDB" id="9803968at2"/>
<dbReference type="InterPro" id="IPR050237">
    <property type="entry name" value="ATP-dep_AMP-bd_enzyme"/>
</dbReference>
<comment type="similarity">
    <text evidence="1">Belongs to the ATP-dependent AMP-binding enzyme family.</text>
</comment>
<keyword evidence="2 5" id="KW-0436">Ligase</keyword>
<organism evidence="5 6">
    <name type="scientific">Nakamurella panacisegetis</name>
    <dbReference type="NCBI Taxonomy" id="1090615"/>
    <lineage>
        <taxon>Bacteria</taxon>
        <taxon>Bacillati</taxon>
        <taxon>Actinomycetota</taxon>
        <taxon>Actinomycetes</taxon>
        <taxon>Nakamurellales</taxon>
        <taxon>Nakamurellaceae</taxon>
        <taxon>Nakamurella</taxon>
    </lineage>
</organism>
<evidence type="ECO:0000256" key="1">
    <source>
        <dbReference type="ARBA" id="ARBA00006432"/>
    </source>
</evidence>
<dbReference type="Gene3D" id="3.40.50.12780">
    <property type="entry name" value="N-terminal domain of ligase-like"/>
    <property type="match status" value="1"/>
</dbReference>
<dbReference type="Pfam" id="PF00501">
    <property type="entry name" value="AMP-binding"/>
    <property type="match status" value="1"/>
</dbReference>
<dbReference type="CDD" id="cd17631">
    <property type="entry name" value="FACL_FadD13-like"/>
    <property type="match status" value="1"/>
</dbReference>
<accession>A0A1H0KK87</accession>
<dbReference type="SUPFAM" id="SSF56801">
    <property type="entry name" value="Acetyl-CoA synthetase-like"/>
    <property type="match status" value="1"/>
</dbReference>
<keyword evidence="6" id="KW-1185">Reference proteome</keyword>
<sequence>MGLIEYLDKGVSLGGDAPCLTVGESSLSYCDVQVHSFKVARALHRSGVRPGDKVAILSANDPAAFSCVFGISRAGAVWCPINPRNEAAENRDLLEFFDCTCLIYQAKFSPLVEKIAPGLPQLATLVCLDGPSSVGVGIDEWLAGISGDPIAVEPIDDVAMIVGTGGTTGRPKGVMLTGRNLEIMSAVTLMAYPFAPRPTYLALAPLTHAAGVLCFPVMAMGGEIVILPTPDLTDFLTAIERKHVTHTFLPPTLIYMLLAHHDLPTTDLSSLQCFWYGAAPMSVTRLEEAIARIGPVMAQLFGQTEAPMMISTMAPADHFDPDGTVASHRLSSAGRPAPLVIVAIMDEGGALLPPGERGEIVIRSSLVMAGYYKDPDATAEVGRFGWHHTGDIGYLDADNFLYVVDRAKDMIITGGFNVYSAEVEQALMQHPAVADCAVIGLPDDKWGERVTAVVQLQPGQQVSAEEIKMFVKSRVGSVKAPKQVEFWSDLPRSKVGKVLKKDIKAQIVESPPSD</sequence>
<evidence type="ECO:0000256" key="2">
    <source>
        <dbReference type="ARBA" id="ARBA00022598"/>
    </source>
</evidence>
<gene>
    <name evidence="5" type="ORF">SAMN04515671_1337</name>
</gene>
<dbReference type="InterPro" id="IPR025110">
    <property type="entry name" value="AMP-bd_C"/>
</dbReference>
<dbReference type="PROSITE" id="PS00455">
    <property type="entry name" value="AMP_BINDING"/>
    <property type="match status" value="1"/>
</dbReference>
<protein>
    <submittedName>
        <fullName evidence="5">Acyl-CoA synthetase (AMP-forming)/AMP-acid ligase II</fullName>
    </submittedName>
</protein>
<feature type="domain" description="AMP-dependent synthetase/ligase" evidence="3">
    <location>
        <begin position="15"/>
        <end position="372"/>
    </location>
</feature>
<dbReference type="Proteomes" id="UP000198741">
    <property type="component" value="Chromosome I"/>
</dbReference>
<dbReference type="Gene3D" id="3.30.300.30">
    <property type="match status" value="1"/>
</dbReference>
<reference evidence="5 6" key="1">
    <citation type="submission" date="2016-10" db="EMBL/GenBank/DDBJ databases">
        <authorList>
            <person name="de Groot N.N."/>
        </authorList>
    </citation>
    <scope>NUCLEOTIDE SEQUENCE [LARGE SCALE GENOMIC DNA]</scope>
    <source>
        <strain evidence="6">P4-7,KCTC 19426,CECT 7604</strain>
    </source>
</reference>
<dbReference type="GO" id="GO:0016877">
    <property type="term" value="F:ligase activity, forming carbon-sulfur bonds"/>
    <property type="evidence" value="ECO:0007669"/>
    <property type="project" value="UniProtKB-ARBA"/>
</dbReference>
<dbReference type="InterPro" id="IPR000873">
    <property type="entry name" value="AMP-dep_synth/lig_dom"/>
</dbReference>
<dbReference type="InterPro" id="IPR045851">
    <property type="entry name" value="AMP-bd_C_sf"/>
</dbReference>
<evidence type="ECO:0000259" key="3">
    <source>
        <dbReference type="Pfam" id="PF00501"/>
    </source>
</evidence>
<dbReference type="STRING" id="1090615.SAMN04515671_1337"/>
<evidence type="ECO:0000313" key="5">
    <source>
        <dbReference type="EMBL" id="SDO56243.1"/>
    </source>
</evidence>
<dbReference type="InterPro" id="IPR020845">
    <property type="entry name" value="AMP-binding_CS"/>
</dbReference>
<evidence type="ECO:0000313" key="6">
    <source>
        <dbReference type="Proteomes" id="UP000198741"/>
    </source>
</evidence>
<dbReference type="PANTHER" id="PTHR43767">
    <property type="entry name" value="LONG-CHAIN-FATTY-ACID--COA LIGASE"/>
    <property type="match status" value="1"/>
</dbReference>
<dbReference type="RefSeq" id="WP_090475263.1">
    <property type="nucleotide sequence ID" value="NZ_LT629710.1"/>
</dbReference>
<name>A0A1H0KK87_9ACTN</name>
<evidence type="ECO:0000259" key="4">
    <source>
        <dbReference type="Pfam" id="PF13193"/>
    </source>
</evidence>
<dbReference type="InterPro" id="IPR042099">
    <property type="entry name" value="ANL_N_sf"/>
</dbReference>
<feature type="domain" description="AMP-binding enzyme C-terminal" evidence="4">
    <location>
        <begin position="422"/>
        <end position="497"/>
    </location>
</feature>
<dbReference type="PANTHER" id="PTHR43767:SF7">
    <property type="entry name" value="MEDIUM_LONG-CHAIN-FATTY-ACID--COA LIGASE FADD8"/>
    <property type="match status" value="1"/>
</dbReference>
<dbReference type="Pfam" id="PF13193">
    <property type="entry name" value="AMP-binding_C"/>
    <property type="match status" value="1"/>
</dbReference>
<dbReference type="FunFam" id="3.30.300.30:FF:000008">
    <property type="entry name" value="2,3-dihydroxybenzoate-AMP ligase"/>
    <property type="match status" value="1"/>
</dbReference>
<dbReference type="EMBL" id="LT629710">
    <property type="protein sequence ID" value="SDO56243.1"/>
    <property type="molecule type" value="Genomic_DNA"/>
</dbReference>
<dbReference type="AlphaFoldDB" id="A0A1H0KK87"/>
<proteinExistence type="inferred from homology"/>